<dbReference type="InterPro" id="IPR010093">
    <property type="entry name" value="SinI_DNA-bd"/>
</dbReference>
<evidence type="ECO:0000313" key="3">
    <source>
        <dbReference type="Proteomes" id="UP000192411"/>
    </source>
</evidence>
<accession>A0A1X0K2V6</accession>
<evidence type="ECO:0000259" key="1">
    <source>
        <dbReference type="Pfam" id="PF12728"/>
    </source>
</evidence>
<dbReference type="InterPro" id="IPR009061">
    <property type="entry name" value="DNA-bd_dom_put_sf"/>
</dbReference>
<dbReference type="OrthoDB" id="4870800at2"/>
<dbReference type="EMBL" id="MVIM01000001">
    <property type="protein sequence ID" value="ORB68806.1"/>
    <property type="molecule type" value="Genomic_DNA"/>
</dbReference>
<dbReference type="NCBIfam" id="TIGR01764">
    <property type="entry name" value="excise"/>
    <property type="match status" value="1"/>
</dbReference>
<dbReference type="STRING" id="75922.BST47_02670"/>
<protein>
    <recommendedName>
        <fullName evidence="1">Helix-turn-helix domain-containing protein</fullName>
    </recommendedName>
</protein>
<gene>
    <name evidence="2" type="ORF">BST47_02670</name>
</gene>
<dbReference type="InterPro" id="IPR041657">
    <property type="entry name" value="HTH_17"/>
</dbReference>
<comment type="caution">
    <text evidence="2">The sequence shown here is derived from an EMBL/GenBank/DDBJ whole genome shotgun (WGS) entry which is preliminary data.</text>
</comment>
<feature type="domain" description="Helix-turn-helix" evidence="1">
    <location>
        <begin position="23"/>
        <end position="67"/>
    </location>
</feature>
<dbReference type="SUPFAM" id="SSF46955">
    <property type="entry name" value="Putative DNA-binding domain"/>
    <property type="match status" value="1"/>
</dbReference>
<sequence>MPASANRRTRRHPEHVQRGFVGIPEAATYLDVTTKTVRRMISRGQLDAYRLGDRLIKIRISDLDALMIPVGLV</sequence>
<keyword evidence="3" id="KW-1185">Reference proteome</keyword>
<proteinExistence type="predicted"/>
<reference evidence="2 3" key="1">
    <citation type="submission" date="2017-02" db="EMBL/GenBank/DDBJ databases">
        <title>The new phylogeny of genus Mycobacterium.</title>
        <authorList>
            <person name="Tortoli E."/>
            <person name="Trovato A."/>
            <person name="Cirillo D.M."/>
        </authorList>
    </citation>
    <scope>NUCLEOTIDE SEQUENCE [LARGE SCALE GENOMIC DNA]</scope>
    <source>
        <strain evidence="2 3">DSM 44338</strain>
    </source>
</reference>
<name>A0A1X0K2V6_9MYCO</name>
<dbReference type="AlphaFoldDB" id="A0A1X0K2V6"/>
<evidence type="ECO:0000313" key="2">
    <source>
        <dbReference type="EMBL" id="ORB68806.1"/>
    </source>
</evidence>
<dbReference type="GO" id="GO:0003677">
    <property type="term" value="F:DNA binding"/>
    <property type="evidence" value="ECO:0007669"/>
    <property type="project" value="InterPro"/>
</dbReference>
<dbReference type="Pfam" id="PF12728">
    <property type="entry name" value="HTH_17"/>
    <property type="match status" value="1"/>
</dbReference>
<organism evidence="2 3">
    <name type="scientific">Mycolicibacterium tusciae</name>
    <dbReference type="NCBI Taxonomy" id="75922"/>
    <lineage>
        <taxon>Bacteria</taxon>
        <taxon>Bacillati</taxon>
        <taxon>Actinomycetota</taxon>
        <taxon>Actinomycetes</taxon>
        <taxon>Mycobacteriales</taxon>
        <taxon>Mycobacteriaceae</taxon>
        <taxon>Mycolicibacterium</taxon>
    </lineage>
</organism>
<dbReference type="Proteomes" id="UP000192411">
    <property type="component" value="Unassembled WGS sequence"/>
</dbReference>